<protein>
    <submittedName>
        <fullName evidence="3">Uncharacterized protein</fullName>
    </submittedName>
</protein>
<comment type="caution">
    <text evidence="3">The sequence shown here is derived from an EMBL/GenBank/DDBJ whole genome shotgun (WGS) entry which is preliminary data.</text>
</comment>
<name>A0A9X1HRJ0_9BACT</name>
<dbReference type="Proteomes" id="UP001139409">
    <property type="component" value="Unassembled WGS sequence"/>
</dbReference>
<evidence type="ECO:0000313" key="4">
    <source>
        <dbReference type="Proteomes" id="UP001139409"/>
    </source>
</evidence>
<dbReference type="EMBL" id="JAIXNE010000004">
    <property type="protein sequence ID" value="MCA6077008.1"/>
    <property type="molecule type" value="Genomic_DNA"/>
</dbReference>
<reference evidence="3" key="1">
    <citation type="submission" date="2021-09" db="EMBL/GenBank/DDBJ databases">
        <title>Fulvivirga sp. isolated from coastal sediment.</title>
        <authorList>
            <person name="Yu H."/>
        </authorList>
    </citation>
    <scope>NUCLEOTIDE SEQUENCE</scope>
    <source>
        <strain evidence="3">1062</strain>
    </source>
</reference>
<dbReference type="EMBL" id="JAIXNE010000002">
    <property type="protein sequence ID" value="MCA6074703.1"/>
    <property type="molecule type" value="Genomic_DNA"/>
</dbReference>
<evidence type="ECO:0000313" key="3">
    <source>
        <dbReference type="EMBL" id="MCA6077008.1"/>
    </source>
</evidence>
<keyword evidence="4" id="KW-1185">Reference proteome</keyword>
<evidence type="ECO:0000313" key="1">
    <source>
        <dbReference type="EMBL" id="MCA6074703.1"/>
    </source>
</evidence>
<gene>
    <name evidence="1" type="ORF">LDX50_07465</name>
    <name evidence="2" type="ORF">LDX50_13435</name>
    <name evidence="3" type="ORF">LDX50_19155</name>
</gene>
<dbReference type="EMBL" id="JAIXNE010000003">
    <property type="protein sequence ID" value="MCA6075880.1"/>
    <property type="molecule type" value="Genomic_DNA"/>
</dbReference>
<organism evidence="3 4">
    <name type="scientific">Fulvivirga sedimenti</name>
    <dbReference type="NCBI Taxonomy" id="2879465"/>
    <lineage>
        <taxon>Bacteria</taxon>
        <taxon>Pseudomonadati</taxon>
        <taxon>Bacteroidota</taxon>
        <taxon>Cytophagia</taxon>
        <taxon>Cytophagales</taxon>
        <taxon>Fulvivirgaceae</taxon>
        <taxon>Fulvivirga</taxon>
    </lineage>
</organism>
<dbReference type="AlphaFoldDB" id="A0A9X1HRJ0"/>
<sequence length="363" mass="42449">MNNTINRFPLRNAFFTGVLLVFIPLWAMSQDRSALDSLYDELDVLFEEADLPIGLLEKADSLMRLMDIQYHSLGMRAGYMSNVLTAGRDLGIDQHGFNTGLSYFHPSGMFADFSGYWNSEYNPTYYLTNIGLGYWHNFSNYWTLSIGHDFMLYDKEIEFLFDKAARASVFYQRKNWEAGLDYRYLYGREKANRLVGIFNGRISWKNVGFIDRVSIIPGATVQWGNSDVIYYRQSETPLQDLYKVLQEGSYPPLSDREFLRLSYFIYQGYDLRAYQFLREKGFTNNDIQNIYDDYESNLITTDNSYGIMNFALNTAISISEKNWNLFINYTYNFPQALPGETYEYPKNDYVSISLMYTILWPAK</sequence>
<dbReference type="RefSeq" id="WP_225697816.1">
    <property type="nucleotide sequence ID" value="NZ_JAIXNE010000002.1"/>
</dbReference>
<proteinExistence type="predicted"/>
<evidence type="ECO:0000313" key="2">
    <source>
        <dbReference type="EMBL" id="MCA6075880.1"/>
    </source>
</evidence>
<accession>A0A9X1HRJ0</accession>